<feature type="compositionally biased region" description="Low complexity" evidence="1">
    <location>
        <begin position="877"/>
        <end position="891"/>
    </location>
</feature>
<dbReference type="VEuPathDB" id="AmoebaDB:NfTy_090290"/>
<organism evidence="2 3">
    <name type="scientific">Naegleria fowleri</name>
    <name type="common">Brain eating amoeba</name>
    <dbReference type="NCBI Taxonomy" id="5763"/>
    <lineage>
        <taxon>Eukaryota</taxon>
        <taxon>Discoba</taxon>
        <taxon>Heterolobosea</taxon>
        <taxon>Tetramitia</taxon>
        <taxon>Eutetramitia</taxon>
        <taxon>Vahlkampfiidae</taxon>
        <taxon>Naegleria</taxon>
    </lineage>
</organism>
<dbReference type="GeneID" id="68113611"/>
<feature type="region of interest" description="Disordered" evidence="1">
    <location>
        <begin position="402"/>
        <end position="421"/>
    </location>
</feature>
<feature type="compositionally biased region" description="Low complexity" evidence="1">
    <location>
        <begin position="610"/>
        <end position="622"/>
    </location>
</feature>
<feature type="compositionally biased region" description="Polar residues" evidence="1">
    <location>
        <begin position="1097"/>
        <end position="1107"/>
    </location>
</feature>
<dbReference type="OrthoDB" id="10527960at2759"/>
<sequence>MLAPTTASPLSDHCQGSSSSLMPQQQQSGVTNNDSHFEHTDLMMMRRRRKSDSEESSHTTNTASHDDEKLFSGMAQQQASTTPTTTTTVTVTARERQPQNKNSPSSSSPMQSVGGGVRSSPTSISPSVHSKKASSPNTPQHHHHFGKIEDEEGYVRNLLEMSRSRRRKKNQELLEAFQHFRSELSRGGDIQREEDSFDPPSFGIDQNDDRYVQHETDPYWNDLDGYEDEGLENDHSSMNLHQPQESYEPSSIKNSSGYDYYNSNTSNSSKCNNNSINNSPFSSCQPQHKEADSPENHHYFTPTVSSEVRRVATTFAHQQHQHLSDDRSSYLLKRIEELKSMNIKAMLESVSSTKDTFTGVDASGSYHSNSDVNLSNKSRSSSPSATSHSAHRFSSRLVNDITTFPANMPPSPKGSKQYEEERRKRIVARNNLNYEEKARNELNLIPEEIPECTSRQKNTTDSSSIQRTRSPSHCRPHNNNATLTPIMSSKSPLRTSSSLSSSELESKIFTPRPGSSHARISAQQTPSRFSSTKNNIQNNGASRSSFSPSSHSMNSLCTGNCHTQQQHFASAHHRNSTTDTANTYFSPSKTRQTNLKSPRTGAHSPHYRPPRSTNSNISSNNIPKRRNTTAPRADQKSPKFARNENLQFDYQERLILEEIWSLDEQLNKSSVFKNIVSNLEHNASSSNKGAEANGTADSTSSTPKTPRYASRMANGHGGDASNDKQNSSFSSLNRSGNFSYSGSFLNARPLTPSSSRASSRSGVKTPSSQYSSRIRPAGFDPSPKELTVGEITKKNREKYAHVKPKVMTHRGSVTNDTTSPESQNGNSSKIVTPKQRPASASRNLSAANKSTTCGSSNIHLNNTTELSLTPKRSASLSKSRSTTTTPQSTTTSVNVKLRNILIENDEYKRVWGEIEREELRILKFKTVPTLNESTQDKRSMIVNSSEAPDFQPSPNTTSKTTMNSTSSGMNEAVQAMMNERIRSIEEGLKRIASSYDFDNINMEDHETSPNMYTREAYTTEDLQHDKTLLEDMESKYCILQDNPQKENQVISSSDKYDINERKTAQENETHHQKEQKQQSFEEDNAAMNSSMEEEVSTTKQHSSSRVENSPYPLNENPRITSHILNESTLSVNASLFSDLSQLQSNPDFRKFINEKLDKIERECTLRQQQLQTKV</sequence>
<feature type="compositionally biased region" description="Basic and acidic residues" evidence="1">
    <location>
        <begin position="185"/>
        <end position="194"/>
    </location>
</feature>
<feature type="compositionally biased region" description="Polar residues" evidence="1">
    <location>
        <begin position="236"/>
        <end position="253"/>
    </location>
</feature>
<feature type="compositionally biased region" description="Low complexity" evidence="1">
    <location>
        <begin position="952"/>
        <end position="966"/>
    </location>
</feature>
<feature type="region of interest" description="Disordered" evidence="1">
    <location>
        <begin position="185"/>
        <end position="259"/>
    </location>
</feature>
<dbReference type="AlphaFoldDB" id="A0A6A5BIV2"/>
<accession>A0A6A5BIV2</accession>
<feature type="compositionally biased region" description="Basic and acidic residues" evidence="1">
    <location>
        <begin position="287"/>
        <end position="298"/>
    </location>
</feature>
<feature type="compositionally biased region" description="Polar residues" evidence="1">
    <location>
        <begin position="838"/>
        <end position="876"/>
    </location>
</feature>
<evidence type="ECO:0000256" key="1">
    <source>
        <dbReference type="SAM" id="MobiDB-lite"/>
    </source>
</evidence>
<feature type="compositionally biased region" description="Low complexity" evidence="1">
    <location>
        <begin position="81"/>
        <end position="92"/>
    </location>
</feature>
<feature type="compositionally biased region" description="Low complexity" evidence="1">
    <location>
        <begin position="370"/>
        <end position="388"/>
    </location>
</feature>
<feature type="region of interest" description="Disordered" evidence="1">
    <location>
        <begin position="945"/>
        <end position="966"/>
    </location>
</feature>
<gene>
    <name evidence="2" type="ORF">FDP41_006393</name>
</gene>
<feature type="compositionally biased region" description="Polar residues" evidence="1">
    <location>
        <begin position="762"/>
        <end position="772"/>
    </location>
</feature>
<evidence type="ECO:0000313" key="3">
    <source>
        <dbReference type="Proteomes" id="UP000444721"/>
    </source>
</evidence>
<feature type="compositionally biased region" description="Polar residues" evidence="1">
    <location>
        <begin position="453"/>
        <end position="469"/>
    </location>
</feature>
<dbReference type="EMBL" id="VFQX01000052">
    <property type="protein sequence ID" value="KAF0974361.1"/>
    <property type="molecule type" value="Genomic_DNA"/>
</dbReference>
<feature type="compositionally biased region" description="Polar residues" evidence="1">
    <location>
        <begin position="477"/>
        <end position="487"/>
    </location>
</feature>
<keyword evidence="3" id="KW-1185">Reference proteome</keyword>
<feature type="compositionally biased region" description="Polar residues" evidence="1">
    <location>
        <begin position="723"/>
        <end position="733"/>
    </location>
</feature>
<feature type="compositionally biased region" description="Low complexity" evidence="1">
    <location>
        <begin position="15"/>
        <end position="28"/>
    </location>
</feature>
<reference evidence="2 3" key="1">
    <citation type="journal article" date="2019" name="Sci. Rep.">
        <title>Nanopore sequencing improves the draft genome of the human pathogenic amoeba Naegleria fowleri.</title>
        <authorList>
            <person name="Liechti N."/>
            <person name="Schurch N."/>
            <person name="Bruggmann R."/>
            <person name="Wittwer M."/>
        </authorList>
    </citation>
    <scope>NUCLEOTIDE SEQUENCE [LARGE SCALE GENOMIC DNA]</scope>
    <source>
        <strain evidence="2 3">ATCC 30894</strain>
    </source>
</reference>
<dbReference type="VEuPathDB" id="AmoebaDB:NF0089430"/>
<feature type="region of interest" description="Disordered" evidence="1">
    <location>
        <begin position="1"/>
        <end position="150"/>
    </location>
</feature>
<feature type="compositionally biased region" description="Basic and acidic residues" evidence="1">
    <location>
        <begin position="791"/>
        <end position="800"/>
    </location>
</feature>
<feature type="region of interest" description="Disordered" evidence="1">
    <location>
        <begin position="746"/>
        <end position="891"/>
    </location>
</feature>
<feature type="compositionally biased region" description="Basic and acidic residues" evidence="1">
    <location>
        <begin position="207"/>
        <end position="217"/>
    </location>
</feature>
<name>A0A6A5BIV2_NAEFO</name>
<protein>
    <submittedName>
        <fullName evidence="2">Uncharacterized protein</fullName>
    </submittedName>
</protein>
<proteinExistence type="predicted"/>
<feature type="compositionally biased region" description="Low complexity" evidence="1">
    <location>
        <begin position="542"/>
        <end position="555"/>
    </location>
</feature>
<feature type="compositionally biased region" description="Polar residues" evidence="1">
    <location>
        <begin position="556"/>
        <end position="568"/>
    </location>
</feature>
<feature type="region of interest" description="Disordered" evidence="1">
    <location>
        <begin position="683"/>
        <end position="733"/>
    </location>
</feature>
<feature type="region of interest" description="Disordered" evidence="1">
    <location>
        <begin position="363"/>
        <end position="394"/>
    </location>
</feature>
<dbReference type="VEuPathDB" id="AmoebaDB:FDP41_006393"/>
<feature type="compositionally biased region" description="Low complexity" evidence="1">
    <location>
        <begin position="99"/>
        <end position="112"/>
    </location>
</feature>
<comment type="caution">
    <text evidence="2">The sequence shown here is derived from an EMBL/GenBank/DDBJ whole genome shotgun (WGS) entry which is preliminary data.</text>
</comment>
<feature type="compositionally biased region" description="Low complexity" evidence="1">
    <location>
        <begin position="488"/>
        <end position="503"/>
    </location>
</feature>
<dbReference type="RefSeq" id="XP_044559074.1">
    <property type="nucleotide sequence ID" value="XM_044710023.1"/>
</dbReference>
<evidence type="ECO:0000313" key="2">
    <source>
        <dbReference type="EMBL" id="KAF0974361.1"/>
    </source>
</evidence>
<feature type="compositionally biased region" description="Polar residues" evidence="1">
    <location>
        <begin position="811"/>
        <end position="830"/>
    </location>
</feature>
<feature type="region of interest" description="Disordered" evidence="1">
    <location>
        <begin position="279"/>
        <end position="300"/>
    </location>
</feature>
<dbReference type="VEuPathDB" id="AmoebaDB:NF0089440"/>
<feature type="compositionally biased region" description="Polar residues" evidence="1">
    <location>
        <begin position="577"/>
        <end position="597"/>
    </location>
</feature>
<feature type="region of interest" description="Disordered" evidence="1">
    <location>
        <begin position="450"/>
        <end position="644"/>
    </location>
</feature>
<feature type="compositionally biased region" description="Polar residues" evidence="1">
    <location>
        <begin position="695"/>
        <end position="704"/>
    </location>
</feature>
<dbReference type="Proteomes" id="UP000444721">
    <property type="component" value="Unassembled WGS sequence"/>
</dbReference>
<feature type="compositionally biased region" description="Basic and acidic residues" evidence="1">
    <location>
        <begin position="1063"/>
        <end position="1076"/>
    </location>
</feature>
<feature type="region of interest" description="Disordered" evidence="1">
    <location>
        <begin position="1063"/>
        <end position="1118"/>
    </location>
</feature>
<dbReference type="OMA" id="SMNIKAM"/>
<feature type="compositionally biased region" description="Low complexity" evidence="1">
    <location>
        <begin position="119"/>
        <end position="128"/>
    </location>
</feature>
<feature type="compositionally biased region" description="Polar residues" evidence="1">
    <location>
        <begin position="521"/>
        <end position="541"/>
    </location>
</feature>